<evidence type="ECO:0000313" key="3">
    <source>
        <dbReference type="Proteomes" id="UP000334340"/>
    </source>
</evidence>
<evidence type="ECO:0000256" key="1">
    <source>
        <dbReference type="SAM" id="Phobius"/>
    </source>
</evidence>
<keyword evidence="3" id="KW-1185">Reference proteome</keyword>
<keyword evidence="1" id="KW-0812">Transmembrane</keyword>
<keyword evidence="1" id="KW-1133">Transmembrane helix</keyword>
<sequence>MGFLIRLFLNALALVIVSAVIPGIEVRGVLPALAAAFFLGVVNAFIRPVLLILTLPLTIITLGLFIPLLNAALLKLVSLMIQGFEVHGFWSAVFGAILISLISGVLNLLINDRGRVEVIVHRHRNL</sequence>
<dbReference type="PANTHER" id="PTHR37309:SF1">
    <property type="entry name" value="SLR0284 PROTEIN"/>
    <property type="match status" value="1"/>
</dbReference>
<dbReference type="PANTHER" id="PTHR37309">
    <property type="entry name" value="SLR0284 PROTEIN"/>
    <property type="match status" value="1"/>
</dbReference>
<name>A0A564ZN47_9BACT</name>
<gene>
    <name evidence="2" type="ORF">MELA_02687</name>
</gene>
<keyword evidence="1" id="KW-0472">Membrane</keyword>
<dbReference type="EMBL" id="CABIKM010000048">
    <property type="protein sequence ID" value="VUZ86287.1"/>
    <property type="molecule type" value="Genomic_DNA"/>
</dbReference>
<evidence type="ECO:0000313" key="2">
    <source>
        <dbReference type="EMBL" id="VUZ86287.1"/>
    </source>
</evidence>
<dbReference type="Proteomes" id="UP000334340">
    <property type="component" value="Unassembled WGS sequence"/>
</dbReference>
<reference evidence="2 3" key="1">
    <citation type="submission" date="2019-07" db="EMBL/GenBank/DDBJ databases">
        <authorList>
            <person name="Cremers G."/>
        </authorList>
    </citation>
    <scope>NUCLEOTIDE SEQUENCE [LARGE SCALE GENOMIC DNA]</scope>
</reference>
<feature type="transmembrane region" description="Helical" evidence="1">
    <location>
        <begin position="53"/>
        <end position="77"/>
    </location>
</feature>
<proteinExistence type="predicted"/>
<dbReference type="AlphaFoldDB" id="A0A564ZN47"/>
<feature type="transmembrane region" description="Helical" evidence="1">
    <location>
        <begin position="29"/>
        <end position="46"/>
    </location>
</feature>
<feature type="transmembrane region" description="Helical" evidence="1">
    <location>
        <begin position="89"/>
        <end position="110"/>
    </location>
</feature>
<dbReference type="Pfam" id="PF04020">
    <property type="entry name" value="Phage_holin_4_2"/>
    <property type="match status" value="1"/>
</dbReference>
<protein>
    <submittedName>
        <fullName evidence="2">Membrane protein</fullName>
    </submittedName>
</protein>
<accession>A0A564ZN47</accession>
<organism evidence="2 3">
    <name type="scientific">Candidatus Methylomirabilis lanthanidiphila</name>
    <dbReference type="NCBI Taxonomy" id="2211376"/>
    <lineage>
        <taxon>Bacteria</taxon>
        <taxon>Candidatus Methylomirabilota</taxon>
        <taxon>Candidatus Methylomirabilia</taxon>
        <taxon>Candidatus Methylomirabilales</taxon>
        <taxon>Candidatus Methylomirabilaceae</taxon>
        <taxon>Candidatus Methylomirabilis</taxon>
    </lineage>
</organism>
<dbReference type="InterPro" id="IPR007165">
    <property type="entry name" value="Phage_holin_4_2"/>
</dbReference>